<comment type="catalytic activity">
    <reaction evidence="17 18">
        <text>a ubiquinone + NADH + 5 H(+)(in) = a ubiquinol + NAD(+) + 4 H(+)(out)</text>
        <dbReference type="Rhea" id="RHEA:29091"/>
        <dbReference type="Rhea" id="RHEA-COMP:9565"/>
        <dbReference type="Rhea" id="RHEA-COMP:9566"/>
        <dbReference type="ChEBI" id="CHEBI:15378"/>
        <dbReference type="ChEBI" id="CHEBI:16389"/>
        <dbReference type="ChEBI" id="CHEBI:17976"/>
        <dbReference type="ChEBI" id="CHEBI:57540"/>
        <dbReference type="ChEBI" id="CHEBI:57945"/>
        <dbReference type="EC" id="7.1.1.2"/>
    </reaction>
</comment>
<evidence type="ECO:0000256" key="15">
    <source>
        <dbReference type="ARBA" id="ARBA00023128"/>
    </source>
</evidence>
<feature type="transmembrane region" description="Helical" evidence="18">
    <location>
        <begin position="198"/>
        <end position="218"/>
    </location>
</feature>
<dbReference type="GO" id="GO:0008137">
    <property type="term" value="F:NADH dehydrogenase (ubiquinone) activity"/>
    <property type="evidence" value="ECO:0007669"/>
    <property type="project" value="UniProtKB-EC"/>
</dbReference>
<geneLocation type="mitochondrion" evidence="20"/>
<feature type="transmembrane region" description="Helical" evidence="18">
    <location>
        <begin position="147"/>
        <end position="165"/>
    </location>
</feature>
<keyword evidence="11 18" id="KW-0249">Electron transport</keyword>
<evidence type="ECO:0000256" key="17">
    <source>
        <dbReference type="ARBA" id="ARBA00049551"/>
    </source>
</evidence>
<feature type="transmembrane region" description="Helical" evidence="18">
    <location>
        <begin position="230"/>
        <end position="252"/>
    </location>
</feature>
<evidence type="ECO:0000256" key="6">
    <source>
        <dbReference type="ARBA" id="ARBA00022448"/>
    </source>
</evidence>
<evidence type="ECO:0000256" key="4">
    <source>
        <dbReference type="ARBA" id="ARBA00012944"/>
    </source>
</evidence>
<proteinExistence type="inferred from homology"/>
<reference evidence="20" key="1">
    <citation type="journal article" date="2022" name="Polar Biol.">
        <title>Mitochondrial genomes provide insight into interfamilial relationships within Pycnogonida.</title>
        <authorList>
            <person name="Zehnpfennig J.R."/>
            <person name="Varney R.M."/>
            <person name="Halanych K.M."/>
            <person name="Mahon A.R."/>
        </authorList>
    </citation>
    <scope>NUCLEOTIDE SEQUENCE</scope>
</reference>
<evidence type="ECO:0000313" key="20">
    <source>
        <dbReference type="EMBL" id="UZA61300.1"/>
    </source>
</evidence>
<dbReference type="PANTHER" id="PTHR46552:SF1">
    <property type="entry name" value="NADH-UBIQUINONE OXIDOREDUCTASE CHAIN 2"/>
    <property type="match status" value="1"/>
</dbReference>
<dbReference type="InterPro" id="IPR003917">
    <property type="entry name" value="NADH_UbQ_OxRdtase_chain2"/>
</dbReference>
<evidence type="ECO:0000256" key="2">
    <source>
        <dbReference type="ARBA" id="ARBA00004448"/>
    </source>
</evidence>
<comment type="function">
    <text evidence="1">Core subunit of the mitochondrial membrane respiratory chain NADH dehydrogenase (Complex I) that is believed to belong to the minimal assembly required for catalysis. Complex I functions in the transfer of electrons from NADH to the respiratory chain. The immediate electron acceptor for the enzyme is believed to be ubiquinone.</text>
</comment>
<keyword evidence="6" id="KW-0813">Transport</keyword>
<evidence type="ECO:0000256" key="14">
    <source>
        <dbReference type="ARBA" id="ARBA00023075"/>
    </source>
</evidence>
<dbReference type="AlphaFoldDB" id="A0A9E7V7C7"/>
<evidence type="ECO:0000256" key="16">
    <source>
        <dbReference type="ARBA" id="ARBA00023136"/>
    </source>
</evidence>
<keyword evidence="10 18" id="KW-1278">Translocase</keyword>
<dbReference type="InterPro" id="IPR001750">
    <property type="entry name" value="ND/Mrp_TM"/>
</dbReference>
<dbReference type="GO" id="GO:0006120">
    <property type="term" value="P:mitochondrial electron transport, NADH to ubiquinone"/>
    <property type="evidence" value="ECO:0007669"/>
    <property type="project" value="InterPro"/>
</dbReference>
<keyword evidence="9 18" id="KW-0999">Mitochondrion inner membrane</keyword>
<evidence type="ECO:0000256" key="5">
    <source>
        <dbReference type="ARBA" id="ARBA00021008"/>
    </source>
</evidence>
<dbReference type="EMBL" id="OK649915">
    <property type="protein sequence ID" value="UZA61300.1"/>
    <property type="molecule type" value="Genomic_DNA"/>
</dbReference>
<evidence type="ECO:0000256" key="12">
    <source>
        <dbReference type="ARBA" id="ARBA00022989"/>
    </source>
</evidence>
<dbReference type="PANTHER" id="PTHR46552">
    <property type="entry name" value="NADH-UBIQUINONE OXIDOREDUCTASE CHAIN 2"/>
    <property type="match status" value="1"/>
</dbReference>
<feature type="domain" description="NADH:quinone oxidoreductase/Mrp antiporter transmembrane" evidence="19">
    <location>
        <begin position="23"/>
        <end position="276"/>
    </location>
</feature>
<keyword evidence="16 18" id="KW-0472">Membrane</keyword>
<feature type="transmembrane region" description="Helical" evidence="18">
    <location>
        <begin position="88"/>
        <end position="110"/>
    </location>
</feature>
<evidence type="ECO:0000256" key="7">
    <source>
        <dbReference type="ARBA" id="ARBA00022660"/>
    </source>
</evidence>
<feature type="transmembrane region" description="Helical" evidence="18">
    <location>
        <begin position="122"/>
        <end position="141"/>
    </location>
</feature>
<name>A0A9E7V7C7_9CHEL</name>
<comment type="subcellular location">
    <subcellularLocation>
        <location evidence="2 18">Mitochondrion inner membrane</location>
        <topology evidence="2 18">Multi-pass membrane protein</topology>
    </subcellularLocation>
</comment>
<accession>A0A9E7V7C7</accession>
<dbReference type="PRINTS" id="PR01436">
    <property type="entry name" value="NADHDHGNASE2"/>
</dbReference>
<protein>
    <recommendedName>
        <fullName evidence="5 18">NADH-ubiquinone oxidoreductase chain 2</fullName>
        <ecNumber evidence="4 18">7.1.1.2</ecNumber>
    </recommendedName>
</protein>
<evidence type="ECO:0000256" key="9">
    <source>
        <dbReference type="ARBA" id="ARBA00022792"/>
    </source>
</evidence>
<comment type="function">
    <text evidence="18">Core subunit of the mitochondrial membrane respiratory chain NADH dehydrogenase (Complex I) which catalyzes electron transfer from NADH through the respiratory chain, using ubiquinone as an electron acceptor. Essential for the catalytic activity and assembly of complex I.</text>
</comment>
<feature type="transmembrane region" description="Helical" evidence="18">
    <location>
        <begin position="58"/>
        <end position="82"/>
    </location>
</feature>
<evidence type="ECO:0000256" key="10">
    <source>
        <dbReference type="ARBA" id="ARBA00022967"/>
    </source>
</evidence>
<dbReference type="EC" id="7.1.1.2" evidence="4 18"/>
<keyword evidence="15 18" id="KW-0496">Mitochondrion</keyword>
<keyword evidence="13 18" id="KW-0520">NAD</keyword>
<evidence type="ECO:0000256" key="13">
    <source>
        <dbReference type="ARBA" id="ARBA00023027"/>
    </source>
</evidence>
<keyword evidence="8 18" id="KW-0812">Transmembrane</keyword>
<feature type="transmembrane region" description="Helical" evidence="18">
    <location>
        <begin position="264"/>
        <end position="284"/>
    </location>
</feature>
<keyword evidence="12 18" id="KW-1133">Transmembrane helix</keyword>
<keyword evidence="14 18" id="KW-0830">Ubiquinone</keyword>
<organism evidence="20">
    <name type="scientific">Rhynchothorax sp. JZ-2022</name>
    <dbReference type="NCBI Taxonomy" id="2992009"/>
    <lineage>
        <taxon>Eukaryota</taxon>
        <taxon>Metazoa</taxon>
        <taxon>Ecdysozoa</taxon>
        <taxon>Arthropoda</taxon>
        <taxon>Chelicerata</taxon>
        <taxon>Pycnogonida</taxon>
        <taxon>Pantopoda</taxon>
        <taxon>Rhynchothorax</taxon>
    </lineage>
</organism>
<feature type="transmembrane region" description="Helical" evidence="18">
    <location>
        <begin position="304"/>
        <end position="322"/>
    </location>
</feature>
<evidence type="ECO:0000256" key="11">
    <source>
        <dbReference type="ARBA" id="ARBA00022982"/>
    </source>
</evidence>
<comment type="similarity">
    <text evidence="3 18">Belongs to the complex I subunit 2 family.</text>
</comment>
<sequence length="323" mass="38148">MKITKFYLFLLFSLTIVWGISSISWFSMWMSLEMNSMMFIPLMWLNSYQSQIESTMKYFLMQSISSMLLIGLSISMNLPLYLYGVNMMFYMLFFTLLLKIGMFPFLFWYVEVINKCTFLSMLLIMTVQKLLPIVMMSYILYSMEYKILFILISFNALMGAVLGLNQTMIKKIMALSSVVHMSWLVMSIISGYSIFMSYFFIYSLIIFCLINYIKWFSISTFMSLLLMKDLLFSMNILSLAGLPPFSGFIMKWVVIEKLMSMDMFMISVILILSSLISLYFYLRLMMTVPMISFMKMKVLIINKYYFNFLMLINLMILPLLIYL</sequence>
<evidence type="ECO:0000256" key="3">
    <source>
        <dbReference type="ARBA" id="ARBA00007012"/>
    </source>
</evidence>
<dbReference type="GO" id="GO:0005743">
    <property type="term" value="C:mitochondrial inner membrane"/>
    <property type="evidence" value="ECO:0007669"/>
    <property type="project" value="UniProtKB-SubCell"/>
</dbReference>
<keyword evidence="7 18" id="KW-0679">Respiratory chain</keyword>
<evidence type="ECO:0000256" key="18">
    <source>
        <dbReference type="RuleBase" id="RU003403"/>
    </source>
</evidence>
<dbReference type="Pfam" id="PF00361">
    <property type="entry name" value="Proton_antipo_M"/>
    <property type="match status" value="1"/>
</dbReference>
<dbReference type="InterPro" id="IPR050175">
    <property type="entry name" value="Complex_I_Subunit_2"/>
</dbReference>
<evidence type="ECO:0000259" key="19">
    <source>
        <dbReference type="Pfam" id="PF00361"/>
    </source>
</evidence>
<evidence type="ECO:0000256" key="8">
    <source>
        <dbReference type="ARBA" id="ARBA00022692"/>
    </source>
</evidence>
<evidence type="ECO:0000256" key="1">
    <source>
        <dbReference type="ARBA" id="ARBA00003257"/>
    </source>
</evidence>
<gene>
    <name evidence="20" type="primary">nad2</name>
</gene>